<protein>
    <recommendedName>
        <fullName evidence="3">Actin-like protein N-terminal domain-containing protein</fullName>
    </recommendedName>
</protein>
<dbReference type="RefSeq" id="WP_190946381.1">
    <property type="nucleotide sequence ID" value="NZ_JACJSI010000294.1"/>
</dbReference>
<dbReference type="EMBL" id="JACJSI010000294">
    <property type="protein sequence ID" value="MBD2535565.1"/>
    <property type="molecule type" value="Genomic_DNA"/>
</dbReference>
<keyword evidence="2" id="KW-1185">Reference proteome</keyword>
<accession>A0ABR8E2Q6</accession>
<dbReference type="Gene3D" id="3.30.420.40">
    <property type="match status" value="1"/>
</dbReference>
<name>A0ABR8E2Q6_9NOSO</name>
<sequence length="253" mass="27773">MAIDAANSAIKVASEGYEDKIASYIDYRCSPSDTLGSVVIKGEKDDVFCVGYGASKSPTGKATVSDKSTKINEIEKLYLGALSYCHSKLAPQSTTIKNHIVISSHAWQSHKEVIKGKLERSIDVVLAGKAIALTTEVLAVVPEGFGVVVSHGTEKFVTLDFGSGTTILTPYINKKPQESQVTDLGVNQLYVMIQSAMKSQNYGYTGDLRKIREQIENGKFVIDGCNIKDVYNQCLKQWWNDGLKEYAYQGKRI</sequence>
<evidence type="ECO:0008006" key="3">
    <source>
        <dbReference type="Google" id="ProtNLM"/>
    </source>
</evidence>
<comment type="caution">
    <text evidence="1">The sequence shown here is derived from an EMBL/GenBank/DDBJ whole genome shotgun (WGS) entry which is preliminary data.</text>
</comment>
<reference evidence="1 2" key="1">
    <citation type="journal article" date="2020" name="ISME J.">
        <title>Comparative genomics reveals insights into cyanobacterial evolution and habitat adaptation.</title>
        <authorList>
            <person name="Chen M.Y."/>
            <person name="Teng W.K."/>
            <person name="Zhao L."/>
            <person name="Hu C.X."/>
            <person name="Zhou Y.K."/>
            <person name="Han B.P."/>
            <person name="Song L.R."/>
            <person name="Shu W.S."/>
        </authorList>
    </citation>
    <scope>NUCLEOTIDE SEQUENCE [LARGE SCALE GENOMIC DNA]</scope>
    <source>
        <strain evidence="1 2">FACHB-838</strain>
    </source>
</reference>
<evidence type="ECO:0000313" key="2">
    <source>
        <dbReference type="Proteomes" id="UP000623440"/>
    </source>
</evidence>
<evidence type="ECO:0000313" key="1">
    <source>
        <dbReference type="EMBL" id="MBD2535565.1"/>
    </source>
</evidence>
<dbReference type="Proteomes" id="UP000623440">
    <property type="component" value="Unassembled WGS sequence"/>
</dbReference>
<gene>
    <name evidence="1" type="ORF">H6G97_41745</name>
</gene>
<organism evidence="1 2">
    <name type="scientific">Nostoc flagelliforme FACHB-838</name>
    <dbReference type="NCBI Taxonomy" id="2692904"/>
    <lineage>
        <taxon>Bacteria</taxon>
        <taxon>Bacillati</taxon>
        <taxon>Cyanobacteriota</taxon>
        <taxon>Cyanophyceae</taxon>
        <taxon>Nostocales</taxon>
        <taxon>Nostocaceae</taxon>
        <taxon>Nostoc</taxon>
    </lineage>
</organism>
<proteinExistence type="predicted"/>